<reference evidence="1 2" key="1">
    <citation type="journal article" date="2019" name="Sci. Rep.">
        <title>Orb-weaving spider Araneus ventricosus genome elucidates the spidroin gene catalogue.</title>
        <authorList>
            <person name="Kono N."/>
            <person name="Nakamura H."/>
            <person name="Ohtoshi R."/>
            <person name="Moran D.A.P."/>
            <person name="Shinohara A."/>
            <person name="Yoshida Y."/>
            <person name="Fujiwara M."/>
            <person name="Mori M."/>
            <person name="Tomita M."/>
            <person name="Arakawa K."/>
        </authorList>
    </citation>
    <scope>NUCLEOTIDE SEQUENCE [LARGE SCALE GENOMIC DNA]</scope>
</reference>
<dbReference type="EMBL" id="BGPR01017219">
    <property type="protein sequence ID" value="GBN75489.1"/>
    <property type="molecule type" value="Genomic_DNA"/>
</dbReference>
<gene>
    <name evidence="1" type="ORF">AVEN_140506_1</name>
</gene>
<dbReference type="Proteomes" id="UP000499080">
    <property type="component" value="Unassembled WGS sequence"/>
</dbReference>
<evidence type="ECO:0000313" key="1">
    <source>
        <dbReference type="EMBL" id="GBN75489.1"/>
    </source>
</evidence>
<accession>A0A4Y2RJQ4</accession>
<organism evidence="1 2">
    <name type="scientific">Araneus ventricosus</name>
    <name type="common">Orbweaver spider</name>
    <name type="synonym">Epeira ventricosa</name>
    <dbReference type="NCBI Taxonomy" id="182803"/>
    <lineage>
        <taxon>Eukaryota</taxon>
        <taxon>Metazoa</taxon>
        <taxon>Ecdysozoa</taxon>
        <taxon>Arthropoda</taxon>
        <taxon>Chelicerata</taxon>
        <taxon>Arachnida</taxon>
        <taxon>Araneae</taxon>
        <taxon>Araneomorphae</taxon>
        <taxon>Entelegynae</taxon>
        <taxon>Araneoidea</taxon>
        <taxon>Araneidae</taxon>
        <taxon>Araneus</taxon>
    </lineage>
</organism>
<evidence type="ECO:0000313" key="2">
    <source>
        <dbReference type="Proteomes" id="UP000499080"/>
    </source>
</evidence>
<proteinExistence type="predicted"/>
<sequence length="98" mass="10750">MPTPEKRAPAYLYGSFSPKHSGCSPSRGCRSRQPKKSYAPSWFGIWDGLNDSHQHINTGTEDRVLTAIKGLETTSPAGRTVIGVEVPAKKKSAEKNFF</sequence>
<dbReference type="AlphaFoldDB" id="A0A4Y2RJQ4"/>
<protein>
    <submittedName>
        <fullName evidence="1">Uncharacterized protein</fullName>
    </submittedName>
</protein>
<comment type="caution">
    <text evidence="1">The sequence shown here is derived from an EMBL/GenBank/DDBJ whole genome shotgun (WGS) entry which is preliminary data.</text>
</comment>
<name>A0A4Y2RJQ4_ARAVE</name>
<keyword evidence="2" id="KW-1185">Reference proteome</keyword>